<evidence type="ECO:0000313" key="2">
    <source>
        <dbReference type="Proteomes" id="UP001476247"/>
    </source>
</evidence>
<dbReference type="InterPro" id="IPR036691">
    <property type="entry name" value="Endo/exonu/phosph_ase_sf"/>
</dbReference>
<evidence type="ECO:0008006" key="3">
    <source>
        <dbReference type="Google" id="ProtNLM"/>
    </source>
</evidence>
<dbReference type="EMBL" id="BAABUJ010000017">
    <property type="protein sequence ID" value="GAA5800828.1"/>
    <property type="molecule type" value="Genomic_DNA"/>
</dbReference>
<protein>
    <recommendedName>
        <fullName evidence="3">Endonuclease/exonuclease/phosphatase domain-containing protein</fullName>
    </recommendedName>
</protein>
<dbReference type="Proteomes" id="UP001476247">
    <property type="component" value="Unassembled WGS sequence"/>
</dbReference>
<evidence type="ECO:0000313" key="1">
    <source>
        <dbReference type="EMBL" id="GAA5800828.1"/>
    </source>
</evidence>
<dbReference type="SUPFAM" id="SSF56219">
    <property type="entry name" value="DNase I-like"/>
    <property type="match status" value="1"/>
</dbReference>
<comment type="caution">
    <text evidence="1">The sequence shown here is derived from an EMBL/GenBank/DDBJ whole genome shotgun (WGS) entry which is preliminary data.</text>
</comment>
<keyword evidence="2" id="KW-1185">Reference proteome</keyword>
<reference evidence="1 2" key="1">
    <citation type="submission" date="2024-04" db="EMBL/GenBank/DDBJ databases">
        <title>genome sequences of Mucor flavus KT1a and Helicostylum pulchrum KT1b strains isolation_sourced from the surface of a dry-aged beef.</title>
        <authorList>
            <person name="Toyotome T."/>
            <person name="Hosono M."/>
            <person name="Torimaru M."/>
            <person name="Fukuda K."/>
            <person name="Mikami N."/>
        </authorList>
    </citation>
    <scope>NUCLEOTIDE SEQUENCE [LARGE SCALE GENOMIC DNA]</scope>
    <source>
        <strain evidence="1 2">KT1b</strain>
    </source>
</reference>
<organism evidence="1 2">
    <name type="scientific">Helicostylum pulchrum</name>
    <dbReference type="NCBI Taxonomy" id="562976"/>
    <lineage>
        <taxon>Eukaryota</taxon>
        <taxon>Fungi</taxon>
        <taxon>Fungi incertae sedis</taxon>
        <taxon>Mucoromycota</taxon>
        <taxon>Mucoromycotina</taxon>
        <taxon>Mucoromycetes</taxon>
        <taxon>Mucorales</taxon>
        <taxon>Mucorineae</taxon>
        <taxon>Mucoraceae</taxon>
        <taxon>Helicostylum</taxon>
    </lineage>
</organism>
<accession>A0ABP9Y2N9</accession>
<proteinExistence type="predicted"/>
<name>A0ABP9Y2N9_9FUNG</name>
<gene>
    <name evidence="1" type="ORF">HPULCUR_006267</name>
</gene>
<sequence>MSFNDLDSVTTFQRNVSIPSVIDYIYAGNDLQSLIIDANIEHIKPQWSDHALLSVKLSLSDSQHRPGLWRGNPVYAANKSFQKQLQTKLDQLLLKMSPDFSPQLKWEAVKSTTKQVIKSFGAKYVS</sequence>